<sequence>MFPKKPSRLYASFIGALLPLLSISQYTPIPTNIFNDASNHWYHISDKKNTIQPLPNQPRYQPSDITAIADNILLFQHNNGGWPKNYDMLAVLTPEQQELVKLSKSEEHTTFDNRTTYSHISYLAQVYTTTHIEKYKEAVLHGLRFILDAQYNNGGWPQYYPLEKGYSRHITYNDDAMAGIMDLLKNILDNQPTYSFVDDSFRKRLQKSFDKGLDCILKTQINDTGTPTVWCQQHDEVTLQPAWARAFEPPCICNGESVKIVQFLMSISHPSPEVVKAVQNAVAWFQASKITGITIQTIQAAADTSQYTVSHVDKIVVRDSSAPPIWTRYYELKTHRPMFCNRDSKIVYSLAEVQRERRVGYAWYTYEPQKVLDKYDNWLKKIKQ</sequence>
<evidence type="ECO:0000256" key="1">
    <source>
        <dbReference type="SAM" id="SignalP"/>
    </source>
</evidence>
<gene>
    <name evidence="2" type="ORF">SAMN05421788_101207</name>
</gene>
<dbReference type="RefSeq" id="WP_076374817.1">
    <property type="nucleotide sequence ID" value="NZ_AP017422.1"/>
</dbReference>
<feature type="signal peptide" evidence="1">
    <location>
        <begin position="1"/>
        <end position="24"/>
    </location>
</feature>
<dbReference type="EMBL" id="FTOR01000001">
    <property type="protein sequence ID" value="SIS61119.1"/>
    <property type="molecule type" value="Genomic_DNA"/>
</dbReference>
<organism evidence="2 3">
    <name type="scientific">Filimonas lacunae</name>
    <dbReference type="NCBI Taxonomy" id="477680"/>
    <lineage>
        <taxon>Bacteria</taxon>
        <taxon>Pseudomonadati</taxon>
        <taxon>Bacteroidota</taxon>
        <taxon>Chitinophagia</taxon>
        <taxon>Chitinophagales</taxon>
        <taxon>Chitinophagaceae</taxon>
        <taxon>Filimonas</taxon>
    </lineage>
</organism>
<dbReference type="GO" id="GO:0016829">
    <property type="term" value="F:lyase activity"/>
    <property type="evidence" value="ECO:0007669"/>
    <property type="project" value="UniProtKB-KW"/>
</dbReference>
<protein>
    <submittedName>
        <fullName evidence="2">Pectate lyase, PelA/Pel-15E family</fullName>
    </submittedName>
</protein>
<name>A0A173MMY2_9BACT</name>
<dbReference type="Gene3D" id="1.50.10.20">
    <property type="match status" value="1"/>
</dbReference>
<keyword evidence="1" id="KW-0732">Signal</keyword>
<dbReference type="OrthoDB" id="9804686at2"/>
<evidence type="ECO:0000313" key="3">
    <source>
        <dbReference type="Proteomes" id="UP000186917"/>
    </source>
</evidence>
<evidence type="ECO:0000313" key="2">
    <source>
        <dbReference type="EMBL" id="SIS61119.1"/>
    </source>
</evidence>
<proteinExistence type="predicted"/>
<dbReference type="Pfam" id="PF09492">
    <property type="entry name" value="Pec_lyase"/>
    <property type="match status" value="1"/>
</dbReference>
<dbReference type="STRING" id="477680.SAMN05421788_101207"/>
<dbReference type="NCBIfam" id="TIGR02474">
    <property type="entry name" value="pec_lyase"/>
    <property type="match status" value="1"/>
</dbReference>
<keyword evidence="3" id="KW-1185">Reference proteome</keyword>
<dbReference type="AlphaFoldDB" id="A0A173MMY2"/>
<feature type="chain" id="PRO_5030023197" evidence="1">
    <location>
        <begin position="25"/>
        <end position="384"/>
    </location>
</feature>
<keyword evidence="2" id="KW-0456">Lyase</keyword>
<reference evidence="3" key="1">
    <citation type="submission" date="2017-01" db="EMBL/GenBank/DDBJ databases">
        <authorList>
            <person name="Varghese N."/>
            <person name="Submissions S."/>
        </authorList>
    </citation>
    <scope>NUCLEOTIDE SEQUENCE [LARGE SCALE GENOMIC DNA]</scope>
    <source>
        <strain evidence="3">DSM 21054</strain>
    </source>
</reference>
<accession>A0A173MMY2</accession>
<dbReference type="Proteomes" id="UP000186917">
    <property type="component" value="Unassembled WGS sequence"/>
</dbReference>
<dbReference type="InterPro" id="IPR012669">
    <property type="entry name" value="Pectate_lyase"/>
</dbReference>
<dbReference type="KEGG" id="fln:FLA_4798"/>
<dbReference type="SUPFAM" id="SSF81853">
    <property type="entry name" value="Family 10 polysaccharide lyase"/>
    <property type="match status" value="1"/>
</dbReference>